<dbReference type="EMBL" id="BAAAQW010000002">
    <property type="protein sequence ID" value="GAA2197190.1"/>
    <property type="molecule type" value="Genomic_DNA"/>
</dbReference>
<organism evidence="1 2">
    <name type="scientific">Sinomonas flava</name>
    <dbReference type="NCBI Taxonomy" id="496857"/>
    <lineage>
        <taxon>Bacteria</taxon>
        <taxon>Bacillati</taxon>
        <taxon>Actinomycetota</taxon>
        <taxon>Actinomycetes</taxon>
        <taxon>Micrococcales</taxon>
        <taxon>Micrococcaceae</taxon>
        <taxon>Sinomonas</taxon>
    </lineage>
</organism>
<reference evidence="1 2" key="1">
    <citation type="journal article" date="2019" name="Int. J. Syst. Evol. Microbiol.">
        <title>The Global Catalogue of Microorganisms (GCM) 10K type strain sequencing project: providing services to taxonomists for standard genome sequencing and annotation.</title>
        <authorList>
            <consortium name="The Broad Institute Genomics Platform"/>
            <consortium name="The Broad Institute Genome Sequencing Center for Infectious Disease"/>
            <person name="Wu L."/>
            <person name="Ma J."/>
        </authorList>
    </citation>
    <scope>NUCLEOTIDE SEQUENCE [LARGE SCALE GENOMIC DNA]</scope>
    <source>
        <strain evidence="1 2">JCM 16034</strain>
    </source>
</reference>
<evidence type="ECO:0000313" key="2">
    <source>
        <dbReference type="Proteomes" id="UP001500432"/>
    </source>
</evidence>
<accession>A0ABN3BJT3</accession>
<dbReference type="InterPro" id="IPR028962">
    <property type="entry name" value="Imm10"/>
</dbReference>
<sequence>MQVESERTPFINRVRAVGYVRDEDMAFEALVLADEVKNPRWSLEFQRPLDPDDQDRILGLDTYCLVFPSGETAYQCLARVQISKAKLRLVLTEEAAARLGLTTSLDFILELSPTDFEEMTAGLRGILKGQRGEPLIVLE</sequence>
<comment type="caution">
    <text evidence="1">The sequence shown here is derived from an EMBL/GenBank/DDBJ whole genome shotgun (WGS) entry which is preliminary data.</text>
</comment>
<evidence type="ECO:0000313" key="1">
    <source>
        <dbReference type="EMBL" id="GAA2197190.1"/>
    </source>
</evidence>
<gene>
    <name evidence="1" type="ORF">GCM10009849_05200</name>
</gene>
<protein>
    <submittedName>
        <fullName evidence="1">Uncharacterized protein</fullName>
    </submittedName>
</protein>
<dbReference type="Proteomes" id="UP001500432">
    <property type="component" value="Unassembled WGS sequence"/>
</dbReference>
<proteinExistence type="predicted"/>
<dbReference type="Pfam" id="PF15588">
    <property type="entry name" value="Imm10"/>
    <property type="match status" value="1"/>
</dbReference>
<name>A0ABN3BJT3_9MICC</name>
<keyword evidence="2" id="KW-1185">Reference proteome</keyword>